<sequence length="178" mass="18791">MRKTCSIKQWRKRRSPAAAGREEEGDRKCYGISTISVNVVSDPKTRGLRLQARKREDSGCRLRVRSRRALAAAGRRPPTRAGRRAPATAAGCLPAPAAAVAAWPAAGPRRVPAAAAAAGRLPTPAAAACPLLPLAARPRRGRRGSGGEEEEGGDERGGEEDEIGSKGRRDQGDLSDLI</sequence>
<organism evidence="2">
    <name type="scientific">Oryza sativa subsp. japonica</name>
    <name type="common">Rice</name>
    <dbReference type="NCBI Taxonomy" id="39947"/>
    <lineage>
        <taxon>Eukaryota</taxon>
        <taxon>Viridiplantae</taxon>
        <taxon>Streptophyta</taxon>
        <taxon>Embryophyta</taxon>
        <taxon>Tracheophyta</taxon>
        <taxon>Spermatophyta</taxon>
        <taxon>Magnoliopsida</taxon>
        <taxon>Liliopsida</taxon>
        <taxon>Poales</taxon>
        <taxon>Poaceae</taxon>
        <taxon>BOP clade</taxon>
        <taxon>Oryzoideae</taxon>
        <taxon>Oryzeae</taxon>
        <taxon>Oryzinae</taxon>
        <taxon>Oryza</taxon>
        <taxon>Oryza sativa</taxon>
    </lineage>
</organism>
<protein>
    <submittedName>
        <fullName evidence="2">Uncharacterized protein</fullName>
    </submittedName>
</protein>
<gene>
    <name evidence="2" type="ORF">P0475H04.43</name>
</gene>
<feature type="compositionally biased region" description="Basic and acidic residues" evidence="1">
    <location>
        <begin position="163"/>
        <end position="172"/>
    </location>
</feature>
<accession>Q657U5</accession>
<evidence type="ECO:0000313" key="2">
    <source>
        <dbReference type="EMBL" id="BAD44916.1"/>
    </source>
</evidence>
<feature type="region of interest" description="Disordered" evidence="1">
    <location>
        <begin position="1"/>
        <end position="25"/>
    </location>
</feature>
<feature type="region of interest" description="Disordered" evidence="1">
    <location>
        <begin position="127"/>
        <end position="178"/>
    </location>
</feature>
<feature type="compositionally biased region" description="Low complexity" evidence="1">
    <location>
        <begin position="127"/>
        <end position="136"/>
    </location>
</feature>
<name>Q657U5_ORYSJ</name>
<reference evidence="2" key="1">
    <citation type="journal article" date="2002" name="Nature">
        <title>The genome sequence and structure of rice chromosome 1.</title>
        <authorList>
            <person name="Sasaki T."/>
            <person name="Matsumoto T."/>
            <person name="Yamamoto K."/>
            <person name="Sakata K."/>
            <person name="Baba T."/>
            <person name="Katayose Y."/>
            <person name="Wu J."/>
            <person name="Niimura Y."/>
            <person name="Cheng Z."/>
            <person name="Nagamura Y."/>
            <person name="Antonio B.A."/>
            <person name="Kanamori H."/>
            <person name="Hosokawa S."/>
            <person name="Masukawa M."/>
            <person name="Arikawa K."/>
            <person name="Chiden Y."/>
            <person name="Hayashi M."/>
            <person name="Okamoto M."/>
            <person name="Ando T."/>
            <person name="Aoki H."/>
            <person name="Arita K."/>
            <person name="Hamada M."/>
            <person name="Harada C."/>
            <person name="Hijishita S."/>
            <person name="Honda M."/>
            <person name="Ichikawa Y."/>
            <person name="Idonuma A."/>
            <person name="Iijima M."/>
            <person name="Ikeda M."/>
            <person name="Ikeno M."/>
            <person name="Itoh S."/>
            <person name="Itoh T."/>
            <person name="Itoh Y."/>
            <person name="Itoh Y."/>
            <person name="Iwabuchi A."/>
            <person name="Kamiya K."/>
            <person name="Karasawa W."/>
            <person name="Katagiri S."/>
            <person name="Kikuta A."/>
            <person name="Kobayashi N."/>
            <person name="Kono I."/>
            <person name="Machita K."/>
            <person name="Maehara T."/>
            <person name="Mizuno H."/>
            <person name="Mizubayashi T."/>
            <person name="Mukai Y."/>
            <person name="Nagasaki H."/>
            <person name="Nakashima M."/>
            <person name="Nakama Y."/>
            <person name="Nakamichi Y."/>
            <person name="Nakamura M."/>
            <person name="Namiki N."/>
            <person name="Negishi M."/>
            <person name="Ohta I."/>
            <person name="Ono N."/>
            <person name="Saji S."/>
            <person name="Sakai K."/>
            <person name="Shibata M."/>
            <person name="Shimokawa T."/>
            <person name="Shomura A."/>
            <person name="Song J."/>
            <person name="Takazaki Y."/>
            <person name="Terasawa K."/>
            <person name="Tsuji K."/>
            <person name="Waki K."/>
            <person name="Yamagata H."/>
            <person name="Yamane H."/>
            <person name="Yoshiki S."/>
            <person name="Yoshihara R."/>
            <person name="Yukawa K."/>
            <person name="Zhong H."/>
            <person name="Iwama H."/>
            <person name="Endo T."/>
            <person name="Ito H."/>
            <person name="Hahn J.H."/>
            <person name="Kim H.I."/>
            <person name="Eun M.Y."/>
            <person name="Yano M."/>
            <person name="Jiang J."/>
            <person name="Gojobori T."/>
        </authorList>
    </citation>
    <scope>NUCLEOTIDE SEQUENCE</scope>
</reference>
<feature type="region of interest" description="Disordered" evidence="1">
    <location>
        <begin position="69"/>
        <end position="88"/>
    </location>
</feature>
<proteinExistence type="predicted"/>
<feature type="compositionally biased region" description="Basic residues" evidence="1">
    <location>
        <begin position="1"/>
        <end position="15"/>
    </location>
</feature>
<feature type="compositionally biased region" description="Acidic residues" evidence="1">
    <location>
        <begin position="147"/>
        <end position="162"/>
    </location>
</feature>
<dbReference type="EMBL" id="AP002871">
    <property type="protein sequence ID" value="BAD44916.1"/>
    <property type="molecule type" value="Genomic_DNA"/>
</dbReference>
<evidence type="ECO:0000256" key="1">
    <source>
        <dbReference type="SAM" id="MobiDB-lite"/>
    </source>
</evidence>
<dbReference type="Proteomes" id="UP000817658">
    <property type="component" value="Chromosome 1"/>
</dbReference>
<dbReference type="AlphaFoldDB" id="Q657U5"/>